<organism evidence="2 3">
    <name type="scientific">Eleusine coracana subsp. coracana</name>
    <dbReference type="NCBI Taxonomy" id="191504"/>
    <lineage>
        <taxon>Eukaryota</taxon>
        <taxon>Viridiplantae</taxon>
        <taxon>Streptophyta</taxon>
        <taxon>Embryophyta</taxon>
        <taxon>Tracheophyta</taxon>
        <taxon>Spermatophyta</taxon>
        <taxon>Magnoliopsida</taxon>
        <taxon>Liliopsida</taxon>
        <taxon>Poales</taxon>
        <taxon>Poaceae</taxon>
        <taxon>PACMAD clade</taxon>
        <taxon>Chloridoideae</taxon>
        <taxon>Cynodonteae</taxon>
        <taxon>Eleusininae</taxon>
        <taxon>Eleusine</taxon>
    </lineage>
</organism>
<feature type="compositionally biased region" description="Polar residues" evidence="1">
    <location>
        <begin position="65"/>
        <end position="75"/>
    </location>
</feature>
<name>A0AAV5FDI6_ELECO</name>
<protein>
    <submittedName>
        <fullName evidence="2">Uncharacterized protein</fullName>
    </submittedName>
</protein>
<dbReference type="EMBL" id="BQKI01000084">
    <property type="protein sequence ID" value="GJN33012.1"/>
    <property type="molecule type" value="Genomic_DNA"/>
</dbReference>
<comment type="caution">
    <text evidence="2">The sequence shown here is derived from an EMBL/GenBank/DDBJ whole genome shotgun (WGS) entry which is preliminary data.</text>
</comment>
<evidence type="ECO:0000313" key="3">
    <source>
        <dbReference type="Proteomes" id="UP001054889"/>
    </source>
</evidence>
<dbReference type="PANTHER" id="PTHR33085">
    <property type="entry name" value="OS12G0113100 PROTEIN-RELATED"/>
    <property type="match status" value="1"/>
</dbReference>
<dbReference type="Proteomes" id="UP001054889">
    <property type="component" value="Unassembled WGS sequence"/>
</dbReference>
<reference evidence="2" key="1">
    <citation type="journal article" date="2018" name="DNA Res.">
        <title>Multiple hybrid de novo genome assembly of finger millet, an orphan allotetraploid crop.</title>
        <authorList>
            <person name="Hatakeyama M."/>
            <person name="Aluri S."/>
            <person name="Balachadran M.T."/>
            <person name="Sivarajan S.R."/>
            <person name="Patrignani A."/>
            <person name="Gruter S."/>
            <person name="Poveda L."/>
            <person name="Shimizu-Inatsugi R."/>
            <person name="Baeten J."/>
            <person name="Francoijs K.J."/>
            <person name="Nataraja K.N."/>
            <person name="Reddy Y.A.N."/>
            <person name="Phadnis S."/>
            <person name="Ravikumar R.L."/>
            <person name="Schlapbach R."/>
            <person name="Sreeman S.M."/>
            <person name="Shimizu K.K."/>
        </authorList>
    </citation>
    <scope>NUCLEOTIDE SEQUENCE</scope>
</reference>
<accession>A0AAV5FDI6</accession>
<evidence type="ECO:0000313" key="2">
    <source>
        <dbReference type="EMBL" id="GJN33012.1"/>
    </source>
</evidence>
<evidence type="ECO:0000256" key="1">
    <source>
        <dbReference type="SAM" id="MobiDB-lite"/>
    </source>
</evidence>
<dbReference type="InterPro" id="IPR012871">
    <property type="entry name" value="DUF1668_ORYSA"/>
</dbReference>
<dbReference type="AlphaFoldDB" id="A0AAV5FDI6"/>
<proteinExistence type="predicted"/>
<keyword evidence="3" id="KW-1185">Reference proteome</keyword>
<sequence>MGAPRRFLNLIVENPCGGTKSLRCIDLNRQKVVQHRSSRATAKSLPQLEKEHGRCQFEALVCTTSSPRPGNASSSRHPRPSATPNATGTGAARAVGPGSSPRTAWSTTAPASAYRCTGPGPYCLDTAAKPHAWSTAAEWSTTTTTTPLPFQGKFEYAPELRLWFGLSAQADARRLTAADLSDTGSSPPRVVGAWDEMERRPHGWAEVQEPQLVSMGAGRFCVARFFYAWVRRADWFETWLSMGCLAHGLQQAL</sequence>
<reference evidence="2" key="2">
    <citation type="submission" date="2021-12" db="EMBL/GenBank/DDBJ databases">
        <title>Resequencing data analysis of finger millet.</title>
        <authorList>
            <person name="Hatakeyama M."/>
            <person name="Aluri S."/>
            <person name="Balachadran M.T."/>
            <person name="Sivarajan S.R."/>
            <person name="Poveda L."/>
            <person name="Shimizu-Inatsugi R."/>
            <person name="Schlapbach R."/>
            <person name="Sreeman S.M."/>
            <person name="Shimizu K.K."/>
        </authorList>
    </citation>
    <scope>NUCLEOTIDE SEQUENCE</scope>
</reference>
<gene>
    <name evidence="2" type="primary">gb21568</name>
    <name evidence="2" type="ORF">PR202_gb21568</name>
</gene>
<feature type="region of interest" description="Disordered" evidence="1">
    <location>
        <begin position="65"/>
        <end position="106"/>
    </location>
</feature>
<dbReference type="Pfam" id="PF07893">
    <property type="entry name" value="DUF1668"/>
    <property type="match status" value="1"/>
</dbReference>